<evidence type="ECO:0000313" key="2">
    <source>
        <dbReference type="Proteomes" id="UP001596186"/>
    </source>
</evidence>
<keyword evidence="2" id="KW-1185">Reference proteome</keyword>
<gene>
    <name evidence="1" type="ORF">ACFP1F_09670</name>
</gene>
<dbReference type="RefSeq" id="WP_164507720.1">
    <property type="nucleotide sequence ID" value="NZ_JBHSSN010000015.1"/>
</dbReference>
<name>A0ABW1UZ17_9LACO</name>
<proteinExistence type="predicted"/>
<dbReference type="EMBL" id="JBHSSN010000015">
    <property type="protein sequence ID" value="MFC6324006.1"/>
    <property type="molecule type" value="Genomic_DNA"/>
</dbReference>
<comment type="caution">
    <text evidence="1">The sequence shown here is derived from an EMBL/GenBank/DDBJ whole genome shotgun (WGS) entry which is preliminary data.</text>
</comment>
<dbReference type="Proteomes" id="UP001596186">
    <property type="component" value="Unassembled WGS sequence"/>
</dbReference>
<evidence type="ECO:0000313" key="1">
    <source>
        <dbReference type="EMBL" id="MFC6324006.1"/>
    </source>
</evidence>
<reference evidence="2" key="1">
    <citation type="journal article" date="2019" name="Int. J. Syst. Evol. Microbiol.">
        <title>The Global Catalogue of Microorganisms (GCM) 10K type strain sequencing project: providing services to taxonomists for standard genome sequencing and annotation.</title>
        <authorList>
            <consortium name="The Broad Institute Genomics Platform"/>
            <consortium name="The Broad Institute Genome Sequencing Center for Infectious Disease"/>
            <person name="Wu L."/>
            <person name="Ma J."/>
        </authorList>
    </citation>
    <scope>NUCLEOTIDE SEQUENCE [LARGE SCALE GENOMIC DNA]</scope>
    <source>
        <strain evidence="2">CCM 8895</strain>
    </source>
</reference>
<accession>A0ABW1UZ17</accession>
<sequence>MFWILFFSSVAFLVGYFSSEEGGFLNMFDFDEGWIKKQNERFKKVFDLFFK</sequence>
<organism evidence="1 2">
    <name type="scientific">Companilactobacillus baiquanensis</name>
    <dbReference type="NCBI Taxonomy" id="2486005"/>
    <lineage>
        <taxon>Bacteria</taxon>
        <taxon>Bacillati</taxon>
        <taxon>Bacillota</taxon>
        <taxon>Bacilli</taxon>
        <taxon>Lactobacillales</taxon>
        <taxon>Lactobacillaceae</taxon>
        <taxon>Companilactobacillus</taxon>
    </lineage>
</organism>
<protein>
    <submittedName>
        <fullName evidence="1">Uncharacterized protein</fullName>
    </submittedName>
</protein>